<evidence type="ECO:0000313" key="2">
    <source>
        <dbReference type="EMBL" id="MCF6138360.1"/>
    </source>
</evidence>
<name>A0ABS9H323_9BACL</name>
<dbReference type="InterPro" id="IPR050383">
    <property type="entry name" value="GlyoxalaseI/FosfomycinResist"/>
</dbReference>
<gene>
    <name evidence="2" type="ORF">L2716_11535</name>
</gene>
<proteinExistence type="predicted"/>
<dbReference type="EMBL" id="JAKIJS010000001">
    <property type="protein sequence ID" value="MCF6138360.1"/>
    <property type="molecule type" value="Genomic_DNA"/>
</dbReference>
<dbReference type="InterPro" id="IPR029068">
    <property type="entry name" value="Glyas_Bleomycin-R_OHBP_Dase"/>
</dbReference>
<comment type="caution">
    <text evidence="2">The sequence shown here is derived from an EMBL/GenBank/DDBJ whole genome shotgun (WGS) entry which is preliminary data.</text>
</comment>
<dbReference type="Pfam" id="PF00903">
    <property type="entry name" value="Glyoxalase"/>
    <property type="match status" value="1"/>
</dbReference>
<evidence type="ECO:0000313" key="3">
    <source>
        <dbReference type="Proteomes" id="UP001649381"/>
    </source>
</evidence>
<dbReference type="Proteomes" id="UP001649381">
    <property type="component" value="Unassembled WGS sequence"/>
</dbReference>
<dbReference type="InterPro" id="IPR037523">
    <property type="entry name" value="VOC_core"/>
</dbReference>
<reference evidence="2 3" key="1">
    <citation type="submission" date="2022-01" db="EMBL/GenBank/DDBJ databases">
        <title>Alkalihalobacillus sp. EGI L200015, a novel bacterium isolated from a salt lake sediment.</title>
        <authorList>
            <person name="Gao L."/>
            <person name="Fang B.-Z."/>
            <person name="Li W.-J."/>
        </authorList>
    </citation>
    <scope>NUCLEOTIDE SEQUENCE [LARGE SCALE GENOMIC DNA]</scope>
    <source>
        <strain evidence="2 3">KCTC 12718</strain>
    </source>
</reference>
<keyword evidence="3" id="KW-1185">Reference proteome</keyword>
<protein>
    <submittedName>
        <fullName evidence="2">VOC family protein</fullName>
    </submittedName>
</protein>
<dbReference type="InterPro" id="IPR004360">
    <property type="entry name" value="Glyas_Fos-R_dOase_dom"/>
</dbReference>
<dbReference type="CDD" id="cd07245">
    <property type="entry name" value="VOC_like"/>
    <property type="match status" value="1"/>
</dbReference>
<dbReference type="SUPFAM" id="SSF54593">
    <property type="entry name" value="Glyoxalase/Bleomycin resistance protein/Dihydroxybiphenyl dioxygenase"/>
    <property type="match status" value="1"/>
</dbReference>
<accession>A0ABS9H323</accession>
<sequence>MYKQIHHVSLEVKKLKRARSFYEKVLRFEVSEERPDFDFEGIWYNLGGTQLHLIVNSSLNEDAMPTLNSRSAHFAIRVDSVQELIDRLEKAGCTYLDKPASKTGWHQVFVQDPDGNIIEFNA</sequence>
<dbReference type="RefSeq" id="WP_236334749.1">
    <property type="nucleotide sequence ID" value="NZ_JAKIJS010000001.1"/>
</dbReference>
<organism evidence="2 3">
    <name type="scientific">Pseudalkalibacillus berkeleyi</name>
    <dbReference type="NCBI Taxonomy" id="1069813"/>
    <lineage>
        <taxon>Bacteria</taxon>
        <taxon>Bacillati</taxon>
        <taxon>Bacillota</taxon>
        <taxon>Bacilli</taxon>
        <taxon>Bacillales</taxon>
        <taxon>Fictibacillaceae</taxon>
        <taxon>Pseudalkalibacillus</taxon>
    </lineage>
</organism>
<evidence type="ECO:0000259" key="1">
    <source>
        <dbReference type="PROSITE" id="PS51819"/>
    </source>
</evidence>
<dbReference type="PANTHER" id="PTHR21366:SF22">
    <property type="entry name" value="VOC DOMAIN-CONTAINING PROTEIN"/>
    <property type="match status" value="1"/>
</dbReference>
<feature type="domain" description="VOC" evidence="1">
    <location>
        <begin position="4"/>
        <end position="122"/>
    </location>
</feature>
<dbReference type="Gene3D" id="3.10.180.10">
    <property type="entry name" value="2,3-Dihydroxybiphenyl 1,2-Dioxygenase, domain 1"/>
    <property type="match status" value="1"/>
</dbReference>
<dbReference type="PROSITE" id="PS51819">
    <property type="entry name" value="VOC"/>
    <property type="match status" value="1"/>
</dbReference>
<dbReference type="PANTHER" id="PTHR21366">
    <property type="entry name" value="GLYOXALASE FAMILY PROTEIN"/>
    <property type="match status" value="1"/>
</dbReference>